<evidence type="ECO:0000313" key="4">
    <source>
        <dbReference type="Proteomes" id="UP001362899"/>
    </source>
</evidence>
<gene>
    <name evidence="3" type="ORF">DASB73_013150</name>
</gene>
<proteinExistence type="inferred from homology"/>
<dbReference type="GO" id="GO:0005634">
    <property type="term" value="C:nucleus"/>
    <property type="evidence" value="ECO:0007669"/>
    <property type="project" value="TreeGrafter"/>
</dbReference>
<comment type="similarity">
    <text evidence="1">Belongs to the SRR1 family.</text>
</comment>
<feature type="domain" description="SRR1-like" evidence="2">
    <location>
        <begin position="31"/>
        <end position="182"/>
    </location>
</feature>
<dbReference type="InterPro" id="IPR012942">
    <property type="entry name" value="SRR1-like"/>
</dbReference>
<sequence length="186" mass="21606">MPIGDLQYCIRIINNYKQELVDSNWYQTFINTLQDYHSSFDEIRCLALGKISDAVNPRFQLALLLLLQEQYHPKRITAWDPVFNDMDRDILSHFNIVVTEENPEQTCKAATLWYIPHGPMSMIESLIPAIQQDLYIGNNLLELDLEKTSPQSLAYSKKARITPINTNKKERWFQAFNSMAIHALSD</sequence>
<dbReference type="PANTHER" id="PTHR28626:SF3">
    <property type="entry name" value="SRR1-LIKE PROTEIN"/>
    <property type="match status" value="1"/>
</dbReference>
<evidence type="ECO:0000313" key="3">
    <source>
        <dbReference type="EMBL" id="GMM50357.1"/>
    </source>
</evidence>
<accession>A0AAV5RGL9</accession>
<dbReference type="PANTHER" id="PTHR28626">
    <property type="entry name" value="SRR1-LIKE PROTEIN"/>
    <property type="match status" value="1"/>
</dbReference>
<dbReference type="GO" id="GO:0005737">
    <property type="term" value="C:cytoplasm"/>
    <property type="evidence" value="ECO:0007669"/>
    <property type="project" value="TreeGrafter"/>
</dbReference>
<name>A0AAV5RGL9_STABA</name>
<evidence type="ECO:0000256" key="1">
    <source>
        <dbReference type="ARBA" id="ARBA00009856"/>
    </source>
</evidence>
<dbReference type="Pfam" id="PF07985">
    <property type="entry name" value="SRR1"/>
    <property type="match status" value="1"/>
</dbReference>
<protein>
    <recommendedName>
        <fullName evidence="2">SRR1-like domain-containing protein</fullName>
    </recommendedName>
</protein>
<dbReference type="InterPro" id="IPR040044">
    <property type="entry name" value="SRR1L"/>
</dbReference>
<comment type="caution">
    <text evidence="3">The sequence shown here is derived from an EMBL/GenBank/DDBJ whole genome shotgun (WGS) entry which is preliminary data.</text>
</comment>
<dbReference type="Proteomes" id="UP001362899">
    <property type="component" value="Unassembled WGS sequence"/>
</dbReference>
<dbReference type="EMBL" id="BTGC01000003">
    <property type="protein sequence ID" value="GMM50357.1"/>
    <property type="molecule type" value="Genomic_DNA"/>
</dbReference>
<organism evidence="3 4">
    <name type="scientific">Starmerella bacillaris</name>
    <name type="common">Yeast</name>
    <name type="synonym">Candida zemplinina</name>
    <dbReference type="NCBI Taxonomy" id="1247836"/>
    <lineage>
        <taxon>Eukaryota</taxon>
        <taxon>Fungi</taxon>
        <taxon>Dikarya</taxon>
        <taxon>Ascomycota</taxon>
        <taxon>Saccharomycotina</taxon>
        <taxon>Dipodascomycetes</taxon>
        <taxon>Dipodascales</taxon>
        <taxon>Trichomonascaceae</taxon>
        <taxon>Starmerella</taxon>
    </lineage>
</organism>
<dbReference type="AlphaFoldDB" id="A0AAV5RGL9"/>
<reference evidence="3 4" key="1">
    <citation type="journal article" date="2023" name="Elife">
        <title>Identification of key yeast species and microbe-microbe interactions impacting larval growth of Drosophila in the wild.</title>
        <authorList>
            <person name="Mure A."/>
            <person name="Sugiura Y."/>
            <person name="Maeda R."/>
            <person name="Honda K."/>
            <person name="Sakurai N."/>
            <person name="Takahashi Y."/>
            <person name="Watada M."/>
            <person name="Katoh T."/>
            <person name="Gotoh A."/>
            <person name="Gotoh Y."/>
            <person name="Taniguchi I."/>
            <person name="Nakamura K."/>
            <person name="Hayashi T."/>
            <person name="Katayama T."/>
            <person name="Uemura T."/>
            <person name="Hattori Y."/>
        </authorList>
    </citation>
    <scope>NUCLEOTIDE SEQUENCE [LARGE SCALE GENOMIC DNA]</scope>
    <source>
        <strain evidence="3 4">SB-73</strain>
    </source>
</reference>
<keyword evidence="4" id="KW-1185">Reference proteome</keyword>
<evidence type="ECO:0000259" key="2">
    <source>
        <dbReference type="Pfam" id="PF07985"/>
    </source>
</evidence>